<dbReference type="AlphaFoldDB" id="A0A8S3TA63"/>
<feature type="region of interest" description="Disordered" evidence="1">
    <location>
        <begin position="46"/>
        <end position="88"/>
    </location>
</feature>
<proteinExistence type="predicted"/>
<evidence type="ECO:0000313" key="2">
    <source>
        <dbReference type="EMBL" id="CAG2230400.1"/>
    </source>
</evidence>
<accession>A0A8S3TA63</accession>
<gene>
    <name evidence="2" type="ORF">MEDL_43252</name>
</gene>
<feature type="compositionally biased region" description="Basic and acidic residues" evidence="1">
    <location>
        <begin position="71"/>
        <end position="88"/>
    </location>
</feature>
<comment type="caution">
    <text evidence="2">The sequence shown here is derived from an EMBL/GenBank/DDBJ whole genome shotgun (WGS) entry which is preliminary data.</text>
</comment>
<protein>
    <submittedName>
        <fullName evidence="2">Uncharacterized protein</fullName>
    </submittedName>
</protein>
<dbReference type="EMBL" id="CAJPWZ010002066">
    <property type="protein sequence ID" value="CAG2230400.1"/>
    <property type="molecule type" value="Genomic_DNA"/>
</dbReference>
<keyword evidence="3" id="KW-1185">Reference proteome</keyword>
<evidence type="ECO:0000256" key="1">
    <source>
        <dbReference type="SAM" id="MobiDB-lite"/>
    </source>
</evidence>
<feature type="compositionally biased region" description="Basic and acidic residues" evidence="1">
    <location>
        <begin position="48"/>
        <end position="64"/>
    </location>
</feature>
<name>A0A8S3TA63_MYTED</name>
<sequence length="152" mass="17340">MTGCTGSNMIVQGESPTRETLDRNQNIMDPKKTIKIGAWNVLSTRSSRLKEQTQKDYAEKDKEVKKRARKDKTNHLEERAEEAEKTAARGDLSTVYKITKELCGQSKQPPPVKDNNGKIITTEREQAARWVEHFKAVLNRPEPINDFRSTPT</sequence>
<feature type="compositionally biased region" description="Polar residues" evidence="1">
    <location>
        <begin position="1"/>
        <end position="10"/>
    </location>
</feature>
<dbReference type="Proteomes" id="UP000683360">
    <property type="component" value="Unassembled WGS sequence"/>
</dbReference>
<dbReference type="OrthoDB" id="6123744at2759"/>
<feature type="region of interest" description="Disordered" evidence="1">
    <location>
        <begin position="1"/>
        <end position="29"/>
    </location>
</feature>
<reference evidence="2" key="1">
    <citation type="submission" date="2021-03" db="EMBL/GenBank/DDBJ databases">
        <authorList>
            <person name="Bekaert M."/>
        </authorList>
    </citation>
    <scope>NUCLEOTIDE SEQUENCE</scope>
</reference>
<organism evidence="2 3">
    <name type="scientific">Mytilus edulis</name>
    <name type="common">Blue mussel</name>
    <dbReference type="NCBI Taxonomy" id="6550"/>
    <lineage>
        <taxon>Eukaryota</taxon>
        <taxon>Metazoa</taxon>
        <taxon>Spiralia</taxon>
        <taxon>Lophotrochozoa</taxon>
        <taxon>Mollusca</taxon>
        <taxon>Bivalvia</taxon>
        <taxon>Autobranchia</taxon>
        <taxon>Pteriomorphia</taxon>
        <taxon>Mytilida</taxon>
        <taxon>Mytiloidea</taxon>
        <taxon>Mytilidae</taxon>
        <taxon>Mytilinae</taxon>
        <taxon>Mytilus</taxon>
    </lineage>
</organism>
<evidence type="ECO:0000313" key="3">
    <source>
        <dbReference type="Proteomes" id="UP000683360"/>
    </source>
</evidence>